<reference evidence="3 4" key="1">
    <citation type="submission" date="2018-11" db="EMBL/GenBank/DDBJ databases">
        <authorList>
            <person name="Na S.W."/>
            <person name="Baik M."/>
        </authorList>
    </citation>
    <scope>NUCLEOTIDE SEQUENCE [LARGE SCALE GENOMIC DNA]</scope>
    <source>
        <strain evidence="3 4">E39</strain>
    </source>
</reference>
<dbReference type="Proteomes" id="UP000249375">
    <property type="component" value="Chromosome"/>
</dbReference>
<dbReference type="Pfam" id="PF22557">
    <property type="entry name" value="DuOB"/>
    <property type="match status" value="1"/>
</dbReference>
<sequence>MDKYFICLANSYKRGGRCIAGIEIAFNANGEFSPIRNNDGRPRWIRPIAKTTHGEIPNYMAEDIKMFSIIKLSNVVPCPNKAHRENVYYSKLEQYECNLSFDDNIIKQFIDNKHQSIFYNRGRAVLAEQLMEINYSLMLIHAENAYAYIDENREKSKNRIKFSYYGSEYDFPITDPAFMEKLKRAPEKYMHINDVYLTLSLGLEFEGWHHKLVAGVIDTHIPCNSNQKTNTQASCQQDQLIWFDKYENELISLLDKKNEIEEKINDVRAKILQGMESHGLDKIHSKQISVNYTPPKTIMQFDSRAFRTENEELYSNYCKPKQREASIVVRRNVKD</sequence>
<dbReference type="InterPro" id="IPR054335">
    <property type="entry name" value="DuOB_dom"/>
</dbReference>
<evidence type="ECO:0000256" key="1">
    <source>
        <dbReference type="SAM" id="Coils"/>
    </source>
</evidence>
<name>A0A5P8E556_9BACT</name>
<keyword evidence="1" id="KW-0175">Coiled coil</keyword>
<dbReference type="OrthoDB" id="1103232at2"/>
<accession>A0A5P8E556</accession>
<gene>
    <name evidence="3" type="ORF">C7Y71_003600</name>
</gene>
<protein>
    <recommendedName>
        <fullName evidence="2">Dual OB-containing domain-containing protein</fullName>
    </recommendedName>
</protein>
<evidence type="ECO:0000259" key="2">
    <source>
        <dbReference type="Pfam" id="PF22557"/>
    </source>
</evidence>
<dbReference type="RefSeq" id="WP_111898527.1">
    <property type="nucleotide sequence ID" value="NZ_CP033459.1"/>
</dbReference>
<dbReference type="KEGG" id="alq:C7Y71_003600"/>
<dbReference type="AlphaFoldDB" id="A0A5P8E556"/>
<dbReference type="EMBL" id="CP033459">
    <property type="protein sequence ID" value="QFQ12179.1"/>
    <property type="molecule type" value="Genomic_DNA"/>
</dbReference>
<proteinExistence type="predicted"/>
<feature type="coiled-coil region" evidence="1">
    <location>
        <begin position="243"/>
        <end position="270"/>
    </location>
</feature>
<evidence type="ECO:0000313" key="4">
    <source>
        <dbReference type="Proteomes" id="UP000249375"/>
    </source>
</evidence>
<keyword evidence="4" id="KW-1185">Reference proteome</keyword>
<evidence type="ECO:0000313" key="3">
    <source>
        <dbReference type="EMBL" id="QFQ12179.1"/>
    </source>
</evidence>
<organism evidence="3 4">
    <name type="scientific">Pseudoprevotella muciniphila</name>
    <dbReference type="NCBI Taxonomy" id="2133944"/>
    <lineage>
        <taxon>Bacteria</taxon>
        <taxon>Pseudomonadati</taxon>
        <taxon>Bacteroidota</taxon>
        <taxon>Bacteroidia</taxon>
        <taxon>Bacteroidales</taxon>
        <taxon>Prevotellaceae</taxon>
        <taxon>Pseudoprevotella</taxon>
    </lineage>
</organism>
<feature type="domain" description="Dual OB-containing" evidence="2">
    <location>
        <begin position="4"/>
        <end position="216"/>
    </location>
</feature>